<dbReference type="Pfam" id="PF08238">
    <property type="entry name" value="Sel1"/>
    <property type="match status" value="3"/>
</dbReference>
<dbReference type="SUPFAM" id="SSF81901">
    <property type="entry name" value="HCP-like"/>
    <property type="match status" value="1"/>
</dbReference>
<dbReference type="EMBL" id="UETC01000002">
    <property type="protein sequence ID" value="SSA41734.1"/>
    <property type="molecule type" value="Genomic_DNA"/>
</dbReference>
<feature type="domain" description="Caspase family p20" evidence="2">
    <location>
        <begin position="54"/>
        <end position="131"/>
    </location>
</feature>
<dbReference type="InterPro" id="IPR006597">
    <property type="entry name" value="Sel1-like"/>
</dbReference>
<dbReference type="PROSITE" id="PS50208">
    <property type="entry name" value="CASPASE_P20"/>
    <property type="match status" value="1"/>
</dbReference>
<feature type="signal peptide" evidence="1">
    <location>
        <begin position="1"/>
        <end position="25"/>
    </location>
</feature>
<dbReference type="EMBL" id="QGDJ01000002">
    <property type="protein sequence ID" value="PWJ21324.1"/>
    <property type="molecule type" value="Genomic_DNA"/>
</dbReference>
<dbReference type="Gene3D" id="3.40.50.1460">
    <property type="match status" value="1"/>
</dbReference>
<name>A0A2Y9AAV9_9RHOB</name>
<dbReference type="InterPro" id="IPR011600">
    <property type="entry name" value="Pept_C14_caspase"/>
</dbReference>
<evidence type="ECO:0000259" key="2">
    <source>
        <dbReference type="PROSITE" id="PS50208"/>
    </source>
</evidence>
<dbReference type="SUPFAM" id="SSF52129">
    <property type="entry name" value="Caspase-like"/>
    <property type="match status" value="1"/>
</dbReference>
<dbReference type="Pfam" id="PF00656">
    <property type="entry name" value="Peptidase_C14"/>
    <property type="match status" value="1"/>
</dbReference>
<reference evidence="3 5" key="2">
    <citation type="submission" date="2018-03" db="EMBL/GenBank/DDBJ databases">
        <title>Genomic Encyclopedia of Archaeal and Bacterial Type Strains, Phase II (KMG-II): from individual species to whole genera.</title>
        <authorList>
            <person name="Goeker M."/>
        </authorList>
    </citation>
    <scope>NUCLEOTIDE SEQUENCE [LARGE SCALE GENOMIC DNA]</scope>
    <source>
        <strain evidence="3 5">DSM 25227</strain>
    </source>
</reference>
<dbReference type="GO" id="GO:0006508">
    <property type="term" value="P:proteolysis"/>
    <property type="evidence" value="ECO:0007669"/>
    <property type="project" value="InterPro"/>
</dbReference>
<dbReference type="GO" id="GO:0004197">
    <property type="term" value="F:cysteine-type endopeptidase activity"/>
    <property type="evidence" value="ECO:0007669"/>
    <property type="project" value="InterPro"/>
</dbReference>
<proteinExistence type="predicted"/>
<dbReference type="InterPro" id="IPR001309">
    <property type="entry name" value="Pept_C14_p20"/>
</dbReference>
<keyword evidence="1" id="KW-0732">Signal</keyword>
<dbReference type="SMART" id="SM00671">
    <property type="entry name" value="SEL1"/>
    <property type="match status" value="3"/>
</dbReference>
<reference evidence="4 6" key="1">
    <citation type="submission" date="2016-10" db="EMBL/GenBank/DDBJ databases">
        <authorList>
            <person name="Cai Z."/>
        </authorList>
    </citation>
    <scope>NUCLEOTIDE SEQUENCE [LARGE SCALE GENOMIC DNA]</scope>
    <source>
        <strain evidence="4 6">DSM 25227</strain>
    </source>
</reference>
<dbReference type="AlphaFoldDB" id="A0A2Y9AAV9"/>
<dbReference type="Proteomes" id="UP000245839">
    <property type="component" value="Unassembled WGS sequence"/>
</dbReference>
<dbReference type="Gene3D" id="1.25.40.10">
    <property type="entry name" value="Tetratricopeptide repeat domain"/>
    <property type="match status" value="2"/>
</dbReference>
<evidence type="ECO:0000313" key="3">
    <source>
        <dbReference type="EMBL" id="PWJ21324.1"/>
    </source>
</evidence>
<sequence>MRRREALLGSSLLALACVTAHMAAAQRGSALEELVQPTARIAPLRNFDPATRPSRRYAVVIGNSDYASIPDLPNAHADARAMAAFLRTQEYQVAYHEDIDKLGFENVLRRVLFDVDEDTEVVVFYAGHGFQIGSENYLVPVDADFDSPYDVPFESVSLGSLVGIVGARARLQIVMLDSCRDNPFAGRVAMTERGSDLRETRTGFTSQAAPLNSMLVFSTAPGSVAFDGEGENSPFTAAFVTEVSEDADAGVSEVFEGVRRRVYAQTQGRQIPWDSSTLVEQASFGIGAALERPIQVASSGTGQARGLAMIAVTGEEIRDSLPTQVAAHAAARIAAEFRPQVAIGPALAEALDLSPEARIAVTAPPETGRLTLRDDRGVDRDMVGRSLSAADLPDLMLSNRSLQRPATSFEEPLIADRFEIEVDGQPRTVLLDLAIDPCDFEAGDHLDPDGMGITRYPNELRPEIALAACDAAIAAQPEVGRFHYQRGRALTALLRFDEARDAFAAARERGHTRAWYALGASLFDEERRSGGYGYRKASDAVLQLYARGAQEGDPYAFHALGRQLMEFGETDAIQIEGYDLIMRAMEVGHTFAMNAMAAIYLREGTEEYDPDRALRYYRESARRGDVYGYYGMGYAHSIGLGALAPDPGEAYRWMRRAAEGGHPFAPYSVGVALADGSATGTPDPAAALGYYLQGLERGHALSAVVAVDLLRGTGVEGYTPFDAAAIAAKGAALGNARYAPDARARLDGFGAREIDGGAQLLLRDLIELTGIEGEIAVDGAFGPDSRTTLARVVDRLDPGATVPTDPAERAVYLASLFWKEQPFRVDLY</sequence>
<evidence type="ECO:0000313" key="4">
    <source>
        <dbReference type="EMBL" id="SSA41734.1"/>
    </source>
</evidence>
<dbReference type="InterPro" id="IPR029030">
    <property type="entry name" value="Caspase-like_dom_sf"/>
</dbReference>
<dbReference type="Proteomes" id="UP000251571">
    <property type="component" value="Unassembled WGS sequence"/>
</dbReference>
<accession>A0A2Y9AAV9</accession>
<gene>
    <name evidence="3" type="ORF">BCF38_102575</name>
    <name evidence="4" type="ORF">SAMN05421539_102575</name>
</gene>
<organism evidence="4 6">
    <name type="scientific">Jannaschia seohaensis</name>
    <dbReference type="NCBI Taxonomy" id="475081"/>
    <lineage>
        <taxon>Bacteria</taxon>
        <taxon>Pseudomonadati</taxon>
        <taxon>Pseudomonadota</taxon>
        <taxon>Alphaproteobacteria</taxon>
        <taxon>Rhodobacterales</taxon>
        <taxon>Roseobacteraceae</taxon>
        <taxon>Jannaschia</taxon>
    </lineage>
</organism>
<dbReference type="PANTHER" id="PTHR22576:SF37">
    <property type="entry name" value="MUCOSA-ASSOCIATED LYMPHOID TISSUE LYMPHOMA TRANSLOCATION PROTEIN 1"/>
    <property type="match status" value="1"/>
</dbReference>
<dbReference type="OrthoDB" id="5321503at2"/>
<feature type="chain" id="PRO_5033775540" evidence="1">
    <location>
        <begin position="26"/>
        <end position="828"/>
    </location>
</feature>
<protein>
    <submittedName>
        <fullName evidence="4">Sel1 repeat-containing protein</fullName>
    </submittedName>
</protein>
<dbReference type="PANTHER" id="PTHR22576">
    <property type="entry name" value="MUCOSA ASSOCIATED LYMPHOID TISSUE LYMPHOMA TRANSLOCATION PROTEIN 1/PARACASPASE"/>
    <property type="match status" value="1"/>
</dbReference>
<evidence type="ECO:0000256" key="1">
    <source>
        <dbReference type="SAM" id="SignalP"/>
    </source>
</evidence>
<evidence type="ECO:0000313" key="6">
    <source>
        <dbReference type="Proteomes" id="UP000251571"/>
    </source>
</evidence>
<dbReference type="InterPro" id="IPR011990">
    <property type="entry name" value="TPR-like_helical_dom_sf"/>
</dbReference>
<dbReference type="PROSITE" id="PS51257">
    <property type="entry name" value="PROKAR_LIPOPROTEIN"/>
    <property type="match status" value="1"/>
</dbReference>
<evidence type="ECO:0000313" key="5">
    <source>
        <dbReference type="Proteomes" id="UP000245839"/>
    </source>
</evidence>
<keyword evidence="5" id="KW-1185">Reference proteome</keyword>
<dbReference type="InterPro" id="IPR052039">
    <property type="entry name" value="Caspase-related_regulators"/>
</dbReference>